<dbReference type="EMBL" id="LSTO01000001">
    <property type="protein sequence ID" value="OWW20247.1"/>
    <property type="molecule type" value="Genomic_DNA"/>
</dbReference>
<dbReference type="OrthoDB" id="8536404at2"/>
<evidence type="ECO:0000256" key="1">
    <source>
        <dbReference type="SAM" id="SignalP"/>
    </source>
</evidence>
<sequence>MRKNAIPLLLLSMLSASAFAAGQMKPGLWEMTMKSDAMKNMPKMTPEQMEQMRKMGMNVPQIQDGAMVHKICVTKQMTESNTLPGADGKEMGCQTKNMQQSGNSYSADVVCNSAQMKGEGKVKGSFSGDTAFTSTYDFKGTMHGQQVNQHHENSGKWLSADCGNVPPAGGMMPKK</sequence>
<keyword evidence="1" id="KW-0732">Signal</keyword>
<evidence type="ECO:0008006" key="4">
    <source>
        <dbReference type="Google" id="ProtNLM"/>
    </source>
</evidence>
<dbReference type="RefSeq" id="WP_088707134.1">
    <property type="nucleotide sequence ID" value="NZ_LSTO01000001.1"/>
</dbReference>
<accession>A0A254TDK5</accession>
<dbReference type="InterPro" id="IPR022061">
    <property type="entry name" value="DUF3617"/>
</dbReference>
<organism evidence="2 3">
    <name type="scientific">Noviherbaspirillum denitrificans</name>
    <dbReference type="NCBI Taxonomy" id="1968433"/>
    <lineage>
        <taxon>Bacteria</taxon>
        <taxon>Pseudomonadati</taxon>
        <taxon>Pseudomonadota</taxon>
        <taxon>Betaproteobacteria</taxon>
        <taxon>Burkholderiales</taxon>
        <taxon>Oxalobacteraceae</taxon>
        <taxon>Noviherbaspirillum</taxon>
    </lineage>
</organism>
<feature type="chain" id="PRO_5012129068" description="DUF3617 domain-containing protein" evidence="1">
    <location>
        <begin position="21"/>
        <end position="175"/>
    </location>
</feature>
<name>A0A254TDK5_9BURK</name>
<gene>
    <name evidence="2" type="ORF">AYR66_12835</name>
</gene>
<keyword evidence="3" id="KW-1185">Reference proteome</keyword>
<protein>
    <recommendedName>
        <fullName evidence="4">DUF3617 domain-containing protein</fullName>
    </recommendedName>
</protein>
<dbReference type="Proteomes" id="UP000197535">
    <property type="component" value="Unassembled WGS sequence"/>
</dbReference>
<dbReference type="AlphaFoldDB" id="A0A254TDK5"/>
<evidence type="ECO:0000313" key="2">
    <source>
        <dbReference type="EMBL" id="OWW20247.1"/>
    </source>
</evidence>
<feature type="signal peptide" evidence="1">
    <location>
        <begin position="1"/>
        <end position="20"/>
    </location>
</feature>
<proteinExistence type="predicted"/>
<dbReference type="Pfam" id="PF12276">
    <property type="entry name" value="DUF3617"/>
    <property type="match status" value="1"/>
</dbReference>
<reference evidence="2 3" key="1">
    <citation type="submission" date="2016-02" db="EMBL/GenBank/DDBJ databases">
        <authorList>
            <person name="Wen L."/>
            <person name="He K."/>
            <person name="Yang H."/>
        </authorList>
    </citation>
    <scope>NUCLEOTIDE SEQUENCE [LARGE SCALE GENOMIC DNA]</scope>
    <source>
        <strain evidence="2 3">TSA40</strain>
    </source>
</reference>
<evidence type="ECO:0000313" key="3">
    <source>
        <dbReference type="Proteomes" id="UP000197535"/>
    </source>
</evidence>
<comment type="caution">
    <text evidence="2">The sequence shown here is derived from an EMBL/GenBank/DDBJ whole genome shotgun (WGS) entry which is preliminary data.</text>
</comment>